<dbReference type="Proteomes" id="UP001460270">
    <property type="component" value="Unassembled WGS sequence"/>
</dbReference>
<dbReference type="GO" id="GO:0005814">
    <property type="term" value="C:centriole"/>
    <property type="evidence" value="ECO:0007669"/>
    <property type="project" value="UniProtKB-SubCell"/>
</dbReference>
<organism evidence="12 13">
    <name type="scientific">Mugilogobius chulae</name>
    <name type="common">yellowstripe goby</name>
    <dbReference type="NCBI Taxonomy" id="88201"/>
    <lineage>
        <taxon>Eukaryota</taxon>
        <taxon>Metazoa</taxon>
        <taxon>Chordata</taxon>
        <taxon>Craniata</taxon>
        <taxon>Vertebrata</taxon>
        <taxon>Euteleostomi</taxon>
        <taxon>Actinopterygii</taxon>
        <taxon>Neopterygii</taxon>
        <taxon>Teleostei</taxon>
        <taxon>Neoteleostei</taxon>
        <taxon>Acanthomorphata</taxon>
        <taxon>Gobiaria</taxon>
        <taxon>Gobiiformes</taxon>
        <taxon>Gobioidei</taxon>
        <taxon>Gobiidae</taxon>
        <taxon>Gobionellinae</taxon>
        <taxon>Mugilogobius</taxon>
    </lineage>
</organism>
<comment type="subcellular location">
    <subcellularLocation>
        <location evidence="1">Cytoplasm</location>
        <location evidence="1">Cytoskeleton</location>
        <location evidence="1">Microtubule organizing center</location>
        <location evidence="1">Centrosome</location>
        <location evidence="1">Centriole</location>
    </subcellularLocation>
</comment>
<evidence type="ECO:0000256" key="3">
    <source>
        <dbReference type="ARBA" id="ARBA00014910"/>
    </source>
</evidence>
<dbReference type="InterPro" id="IPR033351">
    <property type="entry name" value="POC5"/>
</dbReference>
<reference evidence="13" key="1">
    <citation type="submission" date="2024-04" db="EMBL/GenBank/DDBJ databases">
        <title>Salinicola lusitanus LLJ914,a marine bacterium isolated from the Okinawa Trough.</title>
        <authorList>
            <person name="Li J."/>
        </authorList>
    </citation>
    <scope>NUCLEOTIDE SEQUENCE [LARGE SCALE GENOMIC DNA]</scope>
</reference>
<protein>
    <recommendedName>
        <fullName evidence="3">Centrosomal protein POC5</fullName>
    </recommendedName>
    <alternativeName>
        <fullName evidence="9">Protein of centriole 5</fullName>
    </alternativeName>
</protein>
<accession>A0AAW0PX13</accession>
<keyword evidence="5" id="KW-0677">Repeat</keyword>
<keyword evidence="13" id="KW-1185">Reference proteome</keyword>
<sequence length="188" mass="20206">MEALNMFNTTEGWPEQLPTEDQQEPPPPDEPGSSTMGPRFTPIHFDPTEPSLNSESEDLMRVDILPSSTVGHSSLPLGSTAPFYKQQPSVRVVTAGLQKPSKTVTARITARSDIGKGARSNLQVMGVSPPMSSVIVERHHPVTQLTVGQATAARYPRSSQPSQRPATGKSSSRTPSGTCHVHSIKVVD</sequence>
<dbReference type="GO" id="GO:0032391">
    <property type="term" value="C:photoreceptor connecting cilium"/>
    <property type="evidence" value="ECO:0007669"/>
    <property type="project" value="TreeGrafter"/>
</dbReference>
<comment type="similarity">
    <text evidence="2">Belongs to the POC5 family.</text>
</comment>
<keyword evidence="7" id="KW-0206">Cytoskeleton</keyword>
<gene>
    <name evidence="12" type="ORF">WMY93_004455</name>
</gene>
<dbReference type="PANTHER" id="PTHR28618:SF1">
    <property type="entry name" value="CENTROSOMAL PROTEIN POC5"/>
    <property type="match status" value="1"/>
</dbReference>
<comment type="function">
    <text evidence="10">Essential for the assembly of the distal half of centrioles, required for centriole elongation. Acts as a negative regulator of centriole elongation.</text>
</comment>
<evidence type="ECO:0000256" key="5">
    <source>
        <dbReference type="ARBA" id="ARBA00022737"/>
    </source>
</evidence>
<evidence type="ECO:0000256" key="8">
    <source>
        <dbReference type="ARBA" id="ARBA00023306"/>
    </source>
</evidence>
<dbReference type="PANTHER" id="PTHR28618">
    <property type="entry name" value="CENTROSOMAL PROTEIN POC5"/>
    <property type="match status" value="1"/>
</dbReference>
<feature type="compositionally biased region" description="Polar residues" evidence="11">
    <location>
        <begin position="1"/>
        <end position="11"/>
    </location>
</feature>
<evidence type="ECO:0000256" key="7">
    <source>
        <dbReference type="ARBA" id="ARBA00023212"/>
    </source>
</evidence>
<keyword evidence="4" id="KW-0963">Cytoplasm</keyword>
<evidence type="ECO:0000256" key="4">
    <source>
        <dbReference type="ARBA" id="ARBA00022490"/>
    </source>
</evidence>
<evidence type="ECO:0000313" key="13">
    <source>
        <dbReference type="Proteomes" id="UP001460270"/>
    </source>
</evidence>
<feature type="region of interest" description="Disordered" evidence="11">
    <location>
        <begin position="1"/>
        <end position="57"/>
    </location>
</feature>
<evidence type="ECO:0000256" key="10">
    <source>
        <dbReference type="ARBA" id="ARBA00049959"/>
    </source>
</evidence>
<evidence type="ECO:0000256" key="9">
    <source>
        <dbReference type="ARBA" id="ARBA00031694"/>
    </source>
</evidence>
<evidence type="ECO:0000256" key="1">
    <source>
        <dbReference type="ARBA" id="ARBA00004114"/>
    </source>
</evidence>
<dbReference type="EMBL" id="JBBPFD010000003">
    <property type="protein sequence ID" value="KAK7933559.1"/>
    <property type="molecule type" value="Genomic_DNA"/>
</dbReference>
<keyword evidence="6" id="KW-0175">Coiled coil</keyword>
<evidence type="ECO:0000313" key="12">
    <source>
        <dbReference type="EMBL" id="KAK7933559.1"/>
    </source>
</evidence>
<proteinExistence type="inferred from homology"/>
<name>A0AAW0PX13_9GOBI</name>
<evidence type="ECO:0000256" key="2">
    <source>
        <dbReference type="ARBA" id="ARBA00010411"/>
    </source>
</evidence>
<feature type="compositionally biased region" description="Polar residues" evidence="11">
    <location>
        <begin position="157"/>
        <end position="177"/>
    </location>
</feature>
<feature type="region of interest" description="Disordered" evidence="11">
    <location>
        <begin position="146"/>
        <end position="188"/>
    </location>
</feature>
<dbReference type="AlphaFoldDB" id="A0AAW0PX13"/>
<comment type="caution">
    <text evidence="12">The sequence shown here is derived from an EMBL/GenBank/DDBJ whole genome shotgun (WGS) entry which is preliminary data.</text>
</comment>
<dbReference type="GO" id="GO:0042462">
    <property type="term" value="P:eye photoreceptor cell development"/>
    <property type="evidence" value="ECO:0007669"/>
    <property type="project" value="TreeGrafter"/>
</dbReference>
<evidence type="ECO:0000256" key="6">
    <source>
        <dbReference type="ARBA" id="ARBA00023054"/>
    </source>
</evidence>
<evidence type="ECO:0000256" key="11">
    <source>
        <dbReference type="SAM" id="MobiDB-lite"/>
    </source>
</evidence>
<keyword evidence="8" id="KW-0131">Cell cycle</keyword>